<feature type="compositionally biased region" description="Low complexity" evidence="1">
    <location>
        <begin position="95"/>
        <end position="104"/>
    </location>
</feature>
<feature type="compositionally biased region" description="Low complexity" evidence="1">
    <location>
        <begin position="71"/>
        <end position="86"/>
    </location>
</feature>
<feature type="compositionally biased region" description="Low complexity" evidence="1">
    <location>
        <begin position="35"/>
        <end position="57"/>
    </location>
</feature>
<feature type="chain" id="PRO_5016780287" evidence="2">
    <location>
        <begin position="33"/>
        <end position="694"/>
    </location>
</feature>
<gene>
    <name evidence="3" type="ORF">MPP7335_04211</name>
</gene>
<accession>A0A375YMZ6</accession>
<feature type="compositionally biased region" description="Acidic residues" evidence="1">
    <location>
        <begin position="110"/>
        <end position="134"/>
    </location>
</feature>
<dbReference type="EMBL" id="UEGS01000001">
    <property type="protein sequence ID" value="SRX82451.1"/>
    <property type="molecule type" value="Genomic_DNA"/>
</dbReference>
<dbReference type="InterPro" id="IPR002591">
    <property type="entry name" value="Phosphodiest/P_Trfase"/>
</dbReference>
<dbReference type="SUPFAM" id="SSF53649">
    <property type="entry name" value="Alkaline phosphatase-like"/>
    <property type="match status" value="1"/>
</dbReference>
<dbReference type="Gene3D" id="3.40.720.10">
    <property type="entry name" value="Alkaline Phosphatase, subunit A"/>
    <property type="match status" value="1"/>
</dbReference>
<feature type="compositionally biased region" description="Low complexity" evidence="1">
    <location>
        <begin position="171"/>
        <end position="185"/>
    </location>
</feature>
<dbReference type="Pfam" id="PF01663">
    <property type="entry name" value="Phosphodiest"/>
    <property type="match status" value="1"/>
</dbReference>
<dbReference type="GO" id="GO:0016787">
    <property type="term" value="F:hydrolase activity"/>
    <property type="evidence" value="ECO:0007669"/>
    <property type="project" value="UniProtKB-ARBA"/>
</dbReference>
<sequence>MGYAVNVGRVGALAVTLGVGWAVASAPGVAYADTSDASSSSSSASSSASSSESSSARESAKPARTSRSDSGDTAGSAPSSGSSEASEAGDDDAASRASKTSRATGPARDDVEDTAEVDDAEDTAAAEDTADDADAPAAIETVAVSTVAAPATPSKPPADAPRTKPAPTPTSPTTTSPAPEPAAAVPQSVVKPTLVSIISDVLASILTPPAKPAPATPLQGATMLASLAAVRDELERTAARRYGATVADAVAQLVDDTPNVLVIGVDGTNLSRVLAHPELTQNFFKLIQGGTTAASTIVGHTTVSNPSWSSILTGLWGETTGVINNVFTPWTYEKWPTLFTQLESADPSIVTTSIANWDVISAIATSGLGVDNVVNVPEQEDDPLWFKADDLVGDFTEAAIADASAAVANLIFSYFVGVDEAGHAFGGESPEYLEALANFDRNLGEIMAAVDAWEAATGEQWTILMVTDHGHQPQLGFGHGFQSPAETTTFVVANNPDLFQQGGVNLKYSIVDVTATVLDLFGHQPGVTDGVSLLDLDDSTVTPGDDDALLRKALQDAIAMYGYPDIATNLALSVRTIAATIPYYVNNVFNGVQSGLQSLADADIFLISPLAALAIIPVRIIGDLTYIAVNIPAQIIARLTGVTGASIFPLVRPQTPVFPIPEAGDQTPTLLAAACTEGRVTSAVFACGAAALAS</sequence>
<feature type="region of interest" description="Disordered" evidence="1">
    <location>
        <begin position="146"/>
        <end position="185"/>
    </location>
</feature>
<keyword evidence="2" id="KW-0732">Signal</keyword>
<feature type="signal peptide" evidence="2">
    <location>
        <begin position="1"/>
        <end position="32"/>
    </location>
</feature>
<evidence type="ECO:0000313" key="4">
    <source>
        <dbReference type="Proteomes" id="UP000252008"/>
    </source>
</evidence>
<dbReference type="InterPro" id="IPR017850">
    <property type="entry name" value="Alkaline_phosphatase_core_sf"/>
</dbReference>
<evidence type="ECO:0000256" key="2">
    <source>
        <dbReference type="SAM" id="SignalP"/>
    </source>
</evidence>
<feature type="compositionally biased region" description="Basic and acidic residues" evidence="1">
    <location>
        <begin position="58"/>
        <end position="70"/>
    </location>
</feature>
<dbReference type="PANTHER" id="PTHR10151:SF120">
    <property type="entry name" value="BIS(5'-ADENOSYL)-TRIPHOSPHATASE"/>
    <property type="match status" value="1"/>
</dbReference>
<dbReference type="GO" id="GO:0005773">
    <property type="term" value="C:vacuole"/>
    <property type="evidence" value="ECO:0007669"/>
    <property type="project" value="TreeGrafter"/>
</dbReference>
<dbReference type="Proteomes" id="UP000252008">
    <property type="component" value="Unassembled WGS sequence"/>
</dbReference>
<proteinExistence type="predicted"/>
<dbReference type="STRING" id="39692.BST38_19205"/>
<protein>
    <submittedName>
        <fullName evidence="3">Nucleotide pyrophosphatase [Nocardia brasiliensis ATCC]</fullName>
    </submittedName>
</protein>
<organism evidence="3 4">
    <name type="scientific">Mycolicibacterium parafortuitum</name>
    <name type="common">Mycobacterium parafortuitum</name>
    <dbReference type="NCBI Taxonomy" id="39692"/>
    <lineage>
        <taxon>Bacteria</taxon>
        <taxon>Bacillati</taxon>
        <taxon>Actinomycetota</taxon>
        <taxon>Actinomycetes</taxon>
        <taxon>Mycobacteriales</taxon>
        <taxon>Mycobacteriaceae</taxon>
        <taxon>Mycolicibacterium</taxon>
    </lineage>
</organism>
<keyword evidence="4" id="KW-1185">Reference proteome</keyword>
<reference evidence="3 4" key="1">
    <citation type="submission" date="2018-05" db="EMBL/GenBank/DDBJ databases">
        <authorList>
            <consortium name="IHU Genomes"/>
        </authorList>
    </citation>
    <scope>NUCLEOTIDE SEQUENCE [LARGE SCALE GENOMIC DNA]</scope>
    <source>
        <strain evidence="3 4">P7335</strain>
    </source>
</reference>
<feature type="region of interest" description="Disordered" evidence="1">
    <location>
        <begin position="31"/>
        <end position="134"/>
    </location>
</feature>
<name>A0A375YMZ6_MYCPF</name>
<evidence type="ECO:0000313" key="3">
    <source>
        <dbReference type="EMBL" id="SRX82451.1"/>
    </source>
</evidence>
<feature type="compositionally biased region" description="Pro residues" evidence="1">
    <location>
        <begin position="153"/>
        <end position="170"/>
    </location>
</feature>
<dbReference type="AlphaFoldDB" id="A0A375YMZ6"/>
<evidence type="ECO:0000256" key="1">
    <source>
        <dbReference type="SAM" id="MobiDB-lite"/>
    </source>
</evidence>
<dbReference type="PANTHER" id="PTHR10151">
    <property type="entry name" value="ECTONUCLEOTIDE PYROPHOSPHATASE/PHOSPHODIESTERASE"/>
    <property type="match status" value="1"/>
</dbReference>